<dbReference type="InterPro" id="IPR000944">
    <property type="entry name" value="Tscrpt_reg_Rrf2"/>
</dbReference>
<dbReference type="PANTHER" id="PTHR33221">
    <property type="entry name" value="WINGED HELIX-TURN-HELIX TRANSCRIPTIONAL REGULATOR, RRF2 FAMILY"/>
    <property type="match status" value="1"/>
</dbReference>
<reference evidence="1" key="2">
    <citation type="submission" date="2021-04" db="EMBL/GenBank/DDBJ databases">
        <authorList>
            <person name="Gilroy R."/>
        </authorList>
    </citation>
    <scope>NUCLEOTIDE SEQUENCE</scope>
    <source>
        <strain evidence="1">3204</strain>
    </source>
</reference>
<reference evidence="1" key="1">
    <citation type="journal article" date="2021" name="PeerJ">
        <title>Extensive microbial diversity within the chicken gut microbiome revealed by metagenomics and culture.</title>
        <authorList>
            <person name="Gilroy R."/>
            <person name="Ravi A."/>
            <person name="Getino M."/>
            <person name="Pursley I."/>
            <person name="Horton D.L."/>
            <person name="Alikhan N.F."/>
            <person name="Baker D."/>
            <person name="Gharbi K."/>
            <person name="Hall N."/>
            <person name="Watson M."/>
            <person name="Adriaenssens E.M."/>
            <person name="Foster-Nyarko E."/>
            <person name="Jarju S."/>
            <person name="Secka A."/>
            <person name="Antonio M."/>
            <person name="Oren A."/>
            <person name="Chaudhuri R.R."/>
            <person name="La Ragione R."/>
            <person name="Hildebrand F."/>
            <person name="Pallen M.J."/>
        </authorList>
    </citation>
    <scope>NUCLEOTIDE SEQUENCE</scope>
    <source>
        <strain evidence="1">3204</strain>
    </source>
</reference>
<dbReference type="SUPFAM" id="SSF46785">
    <property type="entry name" value="Winged helix' DNA-binding domain"/>
    <property type="match status" value="1"/>
</dbReference>
<evidence type="ECO:0000313" key="1">
    <source>
        <dbReference type="EMBL" id="HIY93778.1"/>
    </source>
</evidence>
<dbReference type="PROSITE" id="PS51197">
    <property type="entry name" value="HTH_RRF2_2"/>
    <property type="match status" value="1"/>
</dbReference>
<comment type="caution">
    <text evidence="1">The sequence shown here is derived from an EMBL/GenBank/DDBJ whole genome shotgun (WGS) entry which is preliminary data.</text>
</comment>
<proteinExistence type="predicted"/>
<dbReference type="Pfam" id="PF02082">
    <property type="entry name" value="Rrf2"/>
    <property type="match status" value="1"/>
</dbReference>
<gene>
    <name evidence="1" type="ORF">H9820_12660</name>
</gene>
<dbReference type="EMBL" id="DXCM01000093">
    <property type="protein sequence ID" value="HIY93778.1"/>
    <property type="molecule type" value="Genomic_DNA"/>
</dbReference>
<dbReference type="InterPro" id="IPR036390">
    <property type="entry name" value="WH_DNA-bd_sf"/>
</dbReference>
<sequence>MKFSSKLSDGVHILAYVDLFQDGDLSSNAIANSIESNPSLVRRMMSRLKNAGLLTSQPGKVAPKLGRPATEISLLDVYQAIEDNQKLLHIDEKTNPKCLVGGNIQETLTGIYDKIQSDAEKSMSQVSLQQIIDGILENDKKRKQNLNNE</sequence>
<dbReference type="AlphaFoldDB" id="A0A9D1ZQT2"/>
<dbReference type="Gene3D" id="1.10.10.10">
    <property type="entry name" value="Winged helix-like DNA-binding domain superfamily/Winged helix DNA-binding domain"/>
    <property type="match status" value="1"/>
</dbReference>
<organism evidence="1 2">
    <name type="scientific">Candidatus Companilactobacillus pullicola</name>
    <dbReference type="NCBI Taxonomy" id="2838523"/>
    <lineage>
        <taxon>Bacteria</taxon>
        <taxon>Bacillati</taxon>
        <taxon>Bacillota</taxon>
        <taxon>Bacilli</taxon>
        <taxon>Lactobacillales</taxon>
        <taxon>Lactobacillaceae</taxon>
        <taxon>Companilactobacillus</taxon>
    </lineage>
</organism>
<dbReference type="Proteomes" id="UP000824013">
    <property type="component" value="Unassembled WGS sequence"/>
</dbReference>
<protein>
    <submittedName>
        <fullName evidence="1">Rrf2 family transcriptional regulator</fullName>
    </submittedName>
</protein>
<name>A0A9D1ZQT2_9LACO</name>
<accession>A0A9D1ZQT2</accession>
<evidence type="ECO:0000313" key="2">
    <source>
        <dbReference type="Proteomes" id="UP000824013"/>
    </source>
</evidence>
<dbReference type="PANTHER" id="PTHR33221:SF15">
    <property type="entry name" value="HTH-TYPE TRANSCRIPTIONAL REGULATOR YWGB-RELATED"/>
    <property type="match status" value="1"/>
</dbReference>
<dbReference type="InterPro" id="IPR036388">
    <property type="entry name" value="WH-like_DNA-bd_sf"/>
</dbReference>
<dbReference type="GO" id="GO:0005829">
    <property type="term" value="C:cytosol"/>
    <property type="evidence" value="ECO:0007669"/>
    <property type="project" value="TreeGrafter"/>
</dbReference>
<dbReference type="GO" id="GO:0003700">
    <property type="term" value="F:DNA-binding transcription factor activity"/>
    <property type="evidence" value="ECO:0007669"/>
    <property type="project" value="TreeGrafter"/>
</dbReference>